<feature type="domain" description="Calcineurin-like phosphoesterase" evidence="2">
    <location>
        <begin position="4"/>
        <end position="209"/>
    </location>
</feature>
<proteinExistence type="predicted"/>
<dbReference type="Gene3D" id="3.60.21.10">
    <property type="match status" value="1"/>
</dbReference>
<dbReference type="CDD" id="cd00840">
    <property type="entry name" value="MPP_Mre11_N"/>
    <property type="match status" value="1"/>
</dbReference>
<dbReference type="PIRSF" id="PIRSF033091">
    <property type="entry name" value="Pesterase_YhaO"/>
    <property type="match status" value="1"/>
</dbReference>
<dbReference type="SUPFAM" id="SSF56300">
    <property type="entry name" value="Metallo-dependent phosphatases"/>
    <property type="match status" value="1"/>
</dbReference>
<dbReference type="InterPro" id="IPR041796">
    <property type="entry name" value="Mre11_N"/>
</dbReference>
<name>A0ABU5ZCG4_9BACL</name>
<dbReference type="Proteomes" id="UP001310386">
    <property type="component" value="Unassembled WGS sequence"/>
</dbReference>
<sequence>MIPFRFLHAADLHLDSPFRGIADLPAIVRDRIKESTFLALDRLVRIALQERVDFVVISGDVYDLEDRSLRAQVRFQRAVERLAERGVQVFVIHGNHDPENGARAHLSWPEQVVFFGSDGVSMVPAVNRQGRTLAHVYGISYAASAVTDNLARGFTLQEKQSRGREGIYNIGLLHTNVDGDPGHDNYAPCTKQELIRAGIDYWALGHIHSRRVLHDNPLIVYPGNLQGRNIKETDAKGCFVVDVSDGGGTSLTFHAVDDLRWFKEDVDIQGLESEQQLKDRIEQRMDGLLRSSEGRPCIVRFTLTGRSPLYRSIQHSGLLQELQAEWRDRQRELAEQGEEGFIWIESIEDRSGPLVDLALLENQEGFLGEMLRQTTRLLKDERLLEEFFRKAVKPISGNPRIARYLHTTGETEWKQWLEAAREIAVEAFADRKGWGE</sequence>
<keyword evidence="1 3" id="KW-0378">Hydrolase</keyword>
<dbReference type="InterPro" id="IPR004843">
    <property type="entry name" value="Calcineurin-like_PHP"/>
</dbReference>
<keyword evidence="3" id="KW-0540">Nuclease</keyword>
<evidence type="ECO:0000256" key="1">
    <source>
        <dbReference type="ARBA" id="ARBA00022801"/>
    </source>
</evidence>
<evidence type="ECO:0000259" key="2">
    <source>
        <dbReference type="Pfam" id="PF00149"/>
    </source>
</evidence>
<protein>
    <submittedName>
        <fullName evidence="3">DNA repair exonuclease</fullName>
        <ecNumber evidence="3">3.1.-.-</ecNumber>
    </submittedName>
</protein>
<gene>
    <name evidence="3" type="ORF">VF724_00805</name>
</gene>
<dbReference type="GO" id="GO:0004527">
    <property type="term" value="F:exonuclease activity"/>
    <property type="evidence" value="ECO:0007669"/>
    <property type="project" value="UniProtKB-KW"/>
</dbReference>
<dbReference type="Pfam" id="PF00149">
    <property type="entry name" value="Metallophos"/>
    <property type="match status" value="1"/>
</dbReference>
<evidence type="ECO:0000313" key="4">
    <source>
        <dbReference type="Proteomes" id="UP001310386"/>
    </source>
</evidence>
<accession>A0ABU5ZCG4</accession>
<dbReference type="RefSeq" id="WP_371752303.1">
    <property type="nucleotide sequence ID" value="NZ_JAYJLD010000001.1"/>
</dbReference>
<dbReference type="PANTHER" id="PTHR30337">
    <property type="entry name" value="COMPONENT OF ATP-DEPENDENT DSDNA EXONUCLEASE"/>
    <property type="match status" value="1"/>
</dbReference>
<dbReference type="EC" id="3.1.-.-" evidence="3"/>
<dbReference type="InterPro" id="IPR029052">
    <property type="entry name" value="Metallo-depent_PP-like"/>
</dbReference>
<dbReference type="InterPro" id="IPR050535">
    <property type="entry name" value="DNA_Repair-Maintenance_Comp"/>
</dbReference>
<comment type="caution">
    <text evidence="3">The sequence shown here is derived from an EMBL/GenBank/DDBJ whole genome shotgun (WGS) entry which is preliminary data.</text>
</comment>
<keyword evidence="4" id="KW-1185">Reference proteome</keyword>
<dbReference type="PANTHER" id="PTHR30337:SF7">
    <property type="entry name" value="PHOSPHOESTERASE"/>
    <property type="match status" value="1"/>
</dbReference>
<reference evidence="3" key="1">
    <citation type="submission" date="2023-12" db="EMBL/GenBank/DDBJ databases">
        <title>Fervidustalea candida gen. nov., sp. nov., a novel member of the family Paenibacillaceae isolated from a geothermal area.</title>
        <authorList>
            <person name="Li W.-J."/>
            <person name="Jiao J.-Y."/>
            <person name="Chen Y."/>
        </authorList>
    </citation>
    <scope>NUCLEOTIDE SEQUENCE</scope>
    <source>
        <strain evidence="3">SYSU GA230002</strain>
    </source>
</reference>
<dbReference type="EMBL" id="JAYJLD010000001">
    <property type="protein sequence ID" value="MEB3100196.1"/>
    <property type="molecule type" value="Genomic_DNA"/>
</dbReference>
<evidence type="ECO:0000313" key="3">
    <source>
        <dbReference type="EMBL" id="MEB3100196.1"/>
    </source>
</evidence>
<keyword evidence="3" id="KW-0269">Exonuclease</keyword>
<dbReference type="InterPro" id="IPR014576">
    <property type="entry name" value="Pesterase_YhaO"/>
</dbReference>
<organism evidence="3 4">
    <name type="scientific">Ferviditalea candida</name>
    <dbReference type="NCBI Taxonomy" id="3108399"/>
    <lineage>
        <taxon>Bacteria</taxon>
        <taxon>Bacillati</taxon>
        <taxon>Bacillota</taxon>
        <taxon>Bacilli</taxon>
        <taxon>Bacillales</taxon>
        <taxon>Paenibacillaceae</taxon>
        <taxon>Ferviditalea</taxon>
    </lineage>
</organism>